<dbReference type="Proteomes" id="UP000019384">
    <property type="component" value="Unassembled WGS sequence"/>
</dbReference>
<dbReference type="InterPro" id="IPR001330">
    <property type="entry name" value="Prenyltrans"/>
</dbReference>
<evidence type="ECO:0000313" key="11">
    <source>
        <dbReference type="EMBL" id="CDK26175.1"/>
    </source>
</evidence>
<evidence type="ECO:0000259" key="10">
    <source>
        <dbReference type="Pfam" id="PF00432"/>
    </source>
</evidence>
<keyword evidence="4 9" id="KW-0637">Prenyltransferase</keyword>
<dbReference type="Gene3D" id="1.50.10.20">
    <property type="match status" value="1"/>
</dbReference>
<keyword evidence="6 9" id="KW-0479">Metal-binding</keyword>
<dbReference type="InterPro" id="IPR045089">
    <property type="entry name" value="PGGT1B-like"/>
</dbReference>
<reference evidence="11" key="2">
    <citation type="submission" date="2014-02" db="EMBL/GenBank/DDBJ databases">
        <title>Complete DNA sequence of /Kuraishia capsulata/ illustrates novel genomic features among budding yeasts (/Saccharomycotina/).</title>
        <authorList>
            <person name="Morales L."/>
            <person name="Noel B."/>
            <person name="Porcel B."/>
            <person name="Marcet-Houben M."/>
            <person name="Hullo M-F."/>
            <person name="Sacerdot C."/>
            <person name="Tekaia F."/>
            <person name="Leh-Louis V."/>
            <person name="Despons L."/>
            <person name="Khanna V."/>
            <person name="Aury J-M."/>
            <person name="Barbe V."/>
            <person name="Couloux A."/>
            <person name="Labadie K."/>
            <person name="Pelletier E."/>
            <person name="Souciet J-L."/>
            <person name="Boekhout T."/>
            <person name="Gabaldon T."/>
            <person name="Wincker P."/>
            <person name="Dujon B."/>
        </authorList>
    </citation>
    <scope>NUCLEOTIDE SEQUENCE</scope>
    <source>
        <strain evidence="11">CBS 1993</strain>
    </source>
</reference>
<evidence type="ECO:0000256" key="6">
    <source>
        <dbReference type="ARBA" id="ARBA00022723"/>
    </source>
</evidence>
<comment type="subunit">
    <text evidence="9">Heterodimer of an alpha and a beta subunit.</text>
</comment>
<keyword evidence="8 9" id="KW-0862">Zinc</keyword>
<sequence>MDWKLNRFDTLVEMVSFPAPTDSTATTRLQLETETPIREYYETILEDGSQSMPELTIGEHVNFLKYFLLNELPAPYKAYDASHPWLMYWLTNGLELLKVDLSEYYKQISNTVISYGSAGMGGGMGQIPHVASTYAGLMTLAITGENWKDIDRRGTYDWLMSLKNADGSFKMHSDGETDARAVYCALCVARVLDIMTSELTENTVEWLSRCQTYEGGFGGTPDDEAHSGYTFCAVAALCILDSPKNLKSKCDLDRLVDWISARQLPVEGGFQGRTNKLVDGCYSHWTGGLVPLIEMCQPEYFDKIISREALENYILCCCQAQNGGLRDKPGKSPDFYHSNYVLCGLSMCENKYELRPDNLFSYNVTPLKEPTVVAIDPIFGVPNGKVEKFRSFCAAQKW</sequence>
<keyword evidence="5 9" id="KW-0808">Transferase</keyword>
<comment type="similarity">
    <text evidence="1 9">Belongs to the protein prenyltransferase subunit beta family.</text>
</comment>
<keyword evidence="12" id="KW-1185">Reference proteome</keyword>
<dbReference type="GO" id="GO:0051604">
    <property type="term" value="P:protein maturation"/>
    <property type="evidence" value="ECO:0007669"/>
    <property type="project" value="EnsemblFungi"/>
</dbReference>
<proteinExistence type="inferred from homology"/>
<evidence type="ECO:0000256" key="7">
    <source>
        <dbReference type="ARBA" id="ARBA00022737"/>
    </source>
</evidence>
<evidence type="ECO:0000256" key="1">
    <source>
        <dbReference type="ARBA" id="ARBA00010497"/>
    </source>
</evidence>
<dbReference type="EC" id="2.5.1.58" evidence="2 9"/>
<dbReference type="PANTHER" id="PTHR11774">
    <property type="entry name" value="GERANYLGERANYL TRANSFERASE TYPE BETA SUBUNIT"/>
    <property type="match status" value="1"/>
</dbReference>
<accession>W6MVA7</accession>
<comment type="cofactor">
    <cofactor evidence="9">
        <name>Zn(2+)</name>
        <dbReference type="ChEBI" id="CHEBI:29105"/>
    </cofactor>
    <text evidence="9">Binds 1 zinc ion per subunit.</text>
</comment>
<evidence type="ECO:0000256" key="5">
    <source>
        <dbReference type="ARBA" id="ARBA00022679"/>
    </source>
</evidence>
<dbReference type="HOGENOM" id="CLU_028946_0_0_1"/>
<gene>
    <name evidence="11" type="ORF">KUCA_T00002146001</name>
</gene>
<evidence type="ECO:0000256" key="3">
    <source>
        <dbReference type="ARBA" id="ARBA00015798"/>
    </source>
</evidence>
<comment type="catalytic activity">
    <reaction evidence="9">
        <text>L-cysteinyl-[protein] + (2E,6E)-farnesyl diphosphate = S-(2E,6E)-farnesyl-L-cysteinyl-[protein] + diphosphate</text>
        <dbReference type="Rhea" id="RHEA:13345"/>
        <dbReference type="Rhea" id="RHEA-COMP:10131"/>
        <dbReference type="Rhea" id="RHEA-COMP:11535"/>
        <dbReference type="ChEBI" id="CHEBI:29950"/>
        <dbReference type="ChEBI" id="CHEBI:33019"/>
        <dbReference type="ChEBI" id="CHEBI:86019"/>
        <dbReference type="ChEBI" id="CHEBI:175763"/>
    </reaction>
</comment>
<dbReference type="GO" id="GO:0097354">
    <property type="term" value="P:prenylation"/>
    <property type="evidence" value="ECO:0007669"/>
    <property type="project" value="UniProtKB-UniRule"/>
</dbReference>
<evidence type="ECO:0000256" key="9">
    <source>
        <dbReference type="RuleBase" id="RU365056"/>
    </source>
</evidence>
<dbReference type="STRING" id="1382522.W6MVA7"/>
<dbReference type="PANTHER" id="PTHR11774:SF6">
    <property type="entry name" value="PROTEIN FARNESYLTRANSFERASE SUBUNIT BETA"/>
    <property type="match status" value="1"/>
</dbReference>
<dbReference type="EMBL" id="HG793126">
    <property type="protein sequence ID" value="CDK26175.1"/>
    <property type="molecule type" value="Genomic_DNA"/>
</dbReference>
<dbReference type="RefSeq" id="XP_022458183.1">
    <property type="nucleotide sequence ID" value="XM_022604398.1"/>
</dbReference>
<evidence type="ECO:0000256" key="4">
    <source>
        <dbReference type="ARBA" id="ARBA00022602"/>
    </source>
</evidence>
<dbReference type="InterPro" id="IPR008930">
    <property type="entry name" value="Terpenoid_cyclase/PrenylTrfase"/>
</dbReference>
<dbReference type="AlphaFoldDB" id="W6MVA7"/>
<keyword evidence="7" id="KW-0677">Repeat</keyword>
<dbReference type="GO" id="GO:0005965">
    <property type="term" value="C:protein farnesyltransferase complex"/>
    <property type="evidence" value="ECO:0007669"/>
    <property type="project" value="UniProtKB-UniRule"/>
</dbReference>
<dbReference type="SUPFAM" id="SSF48239">
    <property type="entry name" value="Terpenoid cyclases/Protein prenyltransferases"/>
    <property type="match status" value="1"/>
</dbReference>
<comment type="function">
    <text evidence="9">Catalyzes the transfer of a farnesyl moiety from farnesyl diphosphate to a cysteine at the fourth position from the C-terminus of several proteins. The beta subunit is responsible for peptide-binding.</text>
</comment>
<name>W6MVA7_9ASCO</name>
<organism evidence="11 12">
    <name type="scientific">Kuraishia capsulata CBS 1993</name>
    <dbReference type="NCBI Taxonomy" id="1382522"/>
    <lineage>
        <taxon>Eukaryota</taxon>
        <taxon>Fungi</taxon>
        <taxon>Dikarya</taxon>
        <taxon>Ascomycota</taxon>
        <taxon>Saccharomycotina</taxon>
        <taxon>Pichiomycetes</taxon>
        <taxon>Pichiales</taxon>
        <taxon>Pichiaceae</taxon>
        <taxon>Kuraishia</taxon>
    </lineage>
</organism>
<dbReference type="GO" id="GO:0004660">
    <property type="term" value="F:protein farnesyltransferase activity"/>
    <property type="evidence" value="ECO:0007669"/>
    <property type="project" value="UniProtKB-UniRule"/>
</dbReference>
<dbReference type="Pfam" id="PF00432">
    <property type="entry name" value="Prenyltrans"/>
    <property type="match status" value="1"/>
</dbReference>
<reference evidence="11" key="1">
    <citation type="submission" date="2013-12" db="EMBL/GenBank/DDBJ databases">
        <authorList>
            <person name="Genoscope - CEA"/>
        </authorList>
    </citation>
    <scope>NUCLEOTIDE SEQUENCE</scope>
    <source>
        <strain evidence="11">CBS 1993</strain>
    </source>
</reference>
<feature type="domain" description="Prenyltransferase alpha-alpha toroid" evidence="10">
    <location>
        <begin position="57"/>
        <end position="379"/>
    </location>
</feature>
<dbReference type="GeneID" id="34519571"/>
<dbReference type="GO" id="GO:0008270">
    <property type="term" value="F:zinc ion binding"/>
    <property type="evidence" value="ECO:0007669"/>
    <property type="project" value="UniProtKB-UniRule"/>
</dbReference>
<dbReference type="CDD" id="cd02893">
    <property type="entry name" value="FTase"/>
    <property type="match status" value="1"/>
</dbReference>
<evidence type="ECO:0000256" key="2">
    <source>
        <dbReference type="ARBA" id="ARBA00012702"/>
    </source>
</evidence>
<evidence type="ECO:0000256" key="8">
    <source>
        <dbReference type="ARBA" id="ARBA00022833"/>
    </source>
</evidence>
<dbReference type="OrthoDB" id="10261146at2759"/>
<protein>
    <recommendedName>
        <fullName evidence="3 9">Protein farnesyltransferase subunit beta</fullName>
        <shortName evidence="9">FTase-beta</shortName>
        <ecNumber evidence="2 9">2.5.1.58</ecNumber>
    </recommendedName>
</protein>
<dbReference type="InterPro" id="IPR026872">
    <property type="entry name" value="FTB"/>
</dbReference>
<evidence type="ECO:0000313" key="12">
    <source>
        <dbReference type="Proteomes" id="UP000019384"/>
    </source>
</evidence>